<evidence type="ECO:0000256" key="8">
    <source>
        <dbReference type="ARBA" id="ARBA00023326"/>
    </source>
</evidence>
<dbReference type="Proteomes" id="UP000182444">
    <property type="component" value="Chromosome 1C"/>
</dbReference>
<sequence length="983" mass="108081">MFFYRPPYHLIILLVLSTCAGAATMESGDGSAHMSRSSTLFWNGTKSGTHPAGVSGTQLTNGAYISIPGVSKIPILLSKSESDHFYVVITTPSVPSSYPNSLNPNANLNTDTNRAAAPDQSTSLSSGSISTRATSTRVINVVSDPDAKQSSSDPTTTLTETVRVTSTLVRSSNSDTSSSSPRGFPATSPTFDASKSSTSVTISVSFTSFVSTTLSQSSTSSSKRRSSSSSTASITNKSIFVATHSRPLIIVSDRPTKYKLPATKTTTSIQSKPTAMFNGNPFVPIATSDPMSQFERREHPLKPPVARDGPQQTNKFYANMLLGDRDLPAYVYPYSVWWSKTDNFQGLAISHTRASQLVYGPDPDQNPSQFYFNPVGIMSLVLGAHEFSQGMDMVVDKMDHLSVDLQIGRGPAGLTAPLVRGMGMVTAKYNGVGPIIGSQVGFANIERVQNVRSDIQKYKLTLNNQVVWIMYVNAPDGALQFNQSSPQHFAATSAAQNAVIQIAVLPETPGSEQALDAAAGKYATGGSVSGTIDNDGLRGIYSLEFPTEGQSQCGFPLMYALEHQSHVMVDEIRQRETPCRLDTCAKGVAIGYNTDRFTMAEQTLPRDIGFLPKPLKRDLQSQLQDQNALRLIFDAASKEMDQDINGQANLDSMYFSGKGVDKFATILLVLNDVLGDKDRARTLLDRCKQIFSMFATNKQQNPLVYDTTWKGVISVAGFNDPNADFGNTYYNDHHFHFSYFIHAAAIIAKVDAEIGDGQWLNQNREWVDTLLRDAANPSHDDRHFPVSRSFDWYMGHSWAKGLFLSADGKDEESSSEDYHFAYGMKLWGQVSGNQAMEARANLMLAVMRRAMNIYWFMKDDNTNQPAKFIKNKVPGITFENKVDHATYFGINPEFIIGIHMLPTTPISSYMRDEEFVRQEWDQRVSTFVDGVDSGWKGILQLDRALFDPNASWKFFTQGMQPQWLDPGMSLAWSLTMIAGMGGK</sequence>
<dbReference type="EC" id="3.2.1.39" evidence="3"/>
<feature type="compositionally biased region" description="Low complexity" evidence="9">
    <location>
        <begin position="155"/>
        <end position="180"/>
    </location>
</feature>
<evidence type="ECO:0000313" key="14">
    <source>
        <dbReference type="Proteomes" id="UP000182444"/>
    </source>
</evidence>
<dbReference type="KEGG" id="yli:2910113"/>
<keyword evidence="4" id="KW-0378">Hydrolase</keyword>
<dbReference type="VEuPathDB" id="FungiDB:YALI0_C12056g"/>
<dbReference type="PANTHER" id="PTHR31983:SF0">
    <property type="entry name" value="GLUCAN ENDO-1,3-BETA-D-GLUCOSIDASE 2"/>
    <property type="match status" value="1"/>
</dbReference>
<evidence type="ECO:0000256" key="9">
    <source>
        <dbReference type="SAM" id="MobiDB-lite"/>
    </source>
</evidence>
<dbReference type="VEuPathDB" id="FungiDB:YALI1_C16932g"/>
<reference evidence="13 14" key="1">
    <citation type="journal article" date="2016" name="PLoS ONE">
        <title>Sequence Assembly of Yarrowia lipolytica Strain W29/CLIB89 Shows Transposable Element Diversity.</title>
        <authorList>
            <person name="Magnan C."/>
            <person name="Yu J."/>
            <person name="Chang I."/>
            <person name="Jahn E."/>
            <person name="Kanomata Y."/>
            <person name="Wu J."/>
            <person name="Zeller M."/>
            <person name="Oakes M."/>
            <person name="Baldi P."/>
            <person name="Sandmeyer S."/>
        </authorList>
    </citation>
    <scope>NUCLEOTIDE SEQUENCE [LARGE SCALE GENOMIC DNA]</scope>
    <source>
        <strain evidence="14">CLIB89(W29)</strain>
    </source>
</reference>
<evidence type="ECO:0000256" key="1">
    <source>
        <dbReference type="ARBA" id="ARBA00000382"/>
    </source>
</evidence>
<protein>
    <recommendedName>
        <fullName evidence="3">glucan endo-1,3-beta-D-glucosidase</fullName>
        <ecNumber evidence="3">3.2.1.39</ecNumber>
    </recommendedName>
</protein>
<dbReference type="InterPro" id="IPR005200">
    <property type="entry name" value="Endo-beta-glucanase"/>
</dbReference>
<dbReference type="GO" id="GO:0042973">
    <property type="term" value="F:glucan endo-1,3-beta-D-glucosidase activity"/>
    <property type="evidence" value="ECO:0007669"/>
    <property type="project" value="UniProtKB-EC"/>
</dbReference>
<feature type="compositionally biased region" description="Low complexity" evidence="9">
    <location>
        <begin position="121"/>
        <end position="136"/>
    </location>
</feature>
<dbReference type="Gene3D" id="1.10.287.1170">
    <property type="entry name" value="glycoside hydrolase family 81 endo-[beta] glucanase"/>
    <property type="match status" value="1"/>
</dbReference>
<dbReference type="FunFam" id="2.70.98.30:FF:000006">
    <property type="entry name" value="Endo-1,3-beta-glucanase Engl1"/>
    <property type="match status" value="1"/>
</dbReference>
<dbReference type="PROSITE" id="PS52008">
    <property type="entry name" value="GH81"/>
    <property type="match status" value="1"/>
</dbReference>
<proteinExistence type="inferred from homology"/>
<dbReference type="FunFam" id="1.10.287.1170:FF:000001">
    <property type="entry name" value="Endo-1,3-beta-glucanase Engl1"/>
    <property type="match status" value="1"/>
</dbReference>
<name>A0A1D8NAS8_YARLL</name>
<dbReference type="GeneID" id="2910113"/>
<dbReference type="eggNOG" id="KOG2254">
    <property type="taxonomic scope" value="Eukaryota"/>
</dbReference>
<gene>
    <name evidence="13" type="ORF">YALI1_C16932g</name>
</gene>
<dbReference type="GO" id="GO:0009986">
    <property type="term" value="C:cell surface"/>
    <property type="evidence" value="ECO:0007669"/>
    <property type="project" value="TreeGrafter"/>
</dbReference>
<feature type="chain" id="PRO_5009110428" description="glucan endo-1,3-beta-D-glucosidase" evidence="10">
    <location>
        <begin position="23"/>
        <end position="983"/>
    </location>
</feature>
<evidence type="ECO:0000256" key="3">
    <source>
        <dbReference type="ARBA" id="ARBA00012780"/>
    </source>
</evidence>
<feature type="signal peptide" evidence="10">
    <location>
        <begin position="1"/>
        <end position="22"/>
    </location>
</feature>
<evidence type="ECO:0000256" key="2">
    <source>
        <dbReference type="ARBA" id="ARBA00010730"/>
    </source>
</evidence>
<comment type="catalytic activity">
    <reaction evidence="1">
        <text>Hydrolysis of (1-&gt;3)-beta-D-glucosidic linkages in (1-&gt;3)-beta-D-glucans.</text>
        <dbReference type="EC" id="3.2.1.39"/>
    </reaction>
</comment>
<dbReference type="Gene3D" id="1.20.5.420">
    <property type="entry name" value="Immunoglobulin FC, subunit C"/>
    <property type="match status" value="1"/>
</dbReference>
<comment type="similarity">
    <text evidence="2">Belongs to the glycosyl hydrolase 81 family.</text>
</comment>
<evidence type="ECO:0000256" key="4">
    <source>
        <dbReference type="ARBA" id="ARBA00022801"/>
    </source>
</evidence>
<feature type="domain" description="Glycosyl hydrolase family 81 C-terminal" evidence="12">
    <location>
        <begin position="626"/>
        <end position="974"/>
    </location>
</feature>
<dbReference type="Gene3D" id="2.70.98.30">
    <property type="entry name" value="Golgi alpha-mannosidase II, domain 4"/>
    <property type="match status" value="1"/>
</dbReference>
<dbReference type="Pfam" id="PF17652">
    <property type="entry name" value="Glyco_hydro81C"/>
    <property type="match status" value="1"/>
</dbReference>
<dbReference type="InterPro" id="IPR040451">
    <property type="entry name" value="GH81_N"/>
</dbReference>
<dbReference type="AlphaFoldDB" id="A0A1D8NAS8"/>
<dbReference type="PANTHER" id="PTHR31983">
    <property type="entry name" value="ENDO-1,3(4)-BETA-GLUCANASE 1"/>
    <property type="match status" value="1"/>
</dbReference>
<evidence type="ECO:0000259" key="11">
    <source>
        <dbReference type="Pfam" id="PF03639"/>
    </source>
</evidence>
<dbReference type="GO" id="GO:0052861">
    <property type="term" value="F:endo-1,3(4)-beta-glucanase activity"/>
    <property type="evidence" value="ECO:0007669"/>
    <property type="project" value="InterPro"/>
</dbReference>
<dbReference type="GO" id="GO:0000272">
    <property type="term" value="P:polysaccharide catabolic process"/>
    <property type="evidence" value="ECO:0007669"/>
    <property type="project" value="UniProtKB-KW"/>
</dbReference>
<organism evidence="13 14">
    <name type="scientific">Yarrowia lipolytica</name>
    <name type="common">Candida lipolytica</name>
    <dbReference type="NCBI Taxonomy" id="4952"/>
    <lineage>
        <taxon>Eukaryota</taxon>
        <taxon>Fungi</taxon>
        <taxon>Dikarya</taxon>
        <taxon>Ascomycota</taxon>
        <taxon>Saccharomycotina</taxon>
        <taxon>Dipodascomycetes</taxon>
        <taxon>Dipodascales</taxon>
        <taxon>Dipodascales incertae sedis</taxon>
        <taxon>Yarrowia</taxon>
    </lineage>
</organism>
<accession>A0A1D8NAS8</accession>
<feature type="domain" description="Glycosyl hydrolase family 81 N-terminal" evidence="11">
    <location>
        <begin position="299"/>
        <end position="612"/>
    </location>
</feature>
<dbReference type="Pfam" id="PF03639">
    <property type="entry name" value="Glyco_hydro_81"/>
    <property type="match status" value="1"/>
</dbReference>
<keyword evidence="7" id="KW-0961">Cell wall biogenesis/degradation</keyword>
<keyword evidence="8" id="KW-0624">Polysaccharide degradation</keyword>
<dbReference type="EMBL" id="CP017555">
    <property type="protein sequence ID" value="AOW02730.1"/>
    <property type="molecule type" value="Genomic_DNA"/>
</dbReference>
<dbReference type="RefSeq" id="XP_501746.4">
    <property type="nucleotide sequence ID" value="XM_501746.4"/>
</dbReference>
<evidence type="ECO:0000256" key="10">
    <source>
        <dbReference type="SAM" id="SignalP"/>
    </source>
</evidence>
<keyword evidence="5" id="KW-0119">Carbohydrate metabolism</keyword>
<dbReference type="InterPro" id="IPR040720">
    <property type="entry name" value="GH81_C"/>
</dbReference>
<dbReference type="GO" id="GO:0071555">
    <property type="term" value="P:cell wall organization"/>
    <property type="evidence" value="ECO:0007669"/>
    <property type="project" value="UniProtKB-KW"/>
</dbReference>
<feature type="region of interest" description="Disordered" evidence="9">
    <location>
        <begin position="95"/>
        <end position="194"/>
    </location>
</feature>
<evidence type="ECO:0000256" key="7">
    <source>
        <dbReference type="ARBA" id="ARBA00023316"/>
    </source>
</evidence>
<feature type="compositionally biased region" description="Polar residues" evidence="9">
    <location>
        <begin position="95"/>
        <end position="113"/>
    </location>
</feature>
<keyword evidence="10" id="KW-0732">Signal</keyword>
<evidence type="ECO:0000256" key="5">
    <source>
        <dbReference type="ARBA" id="ARBA00023277"/>
    </source>
</evidence>
<evidence type="ECO:0000256" key="6">
    <source>
        <dbReference type="ARBA" id="ARBA00023295"/>
    </source>
</evidence>
<evidence type="ECO:0000313" key="13">
    <source>
        <dbReference type="EMBL" id="AOW02730.1"/>
    </source>
</evidence>
<evidence type="ECO:0000259" key="12">
    <source>
        <dbReference type="Pfam" id="PF17652"/>
    </source>
</evidence>
<keyword evidence="6" id="KW-0326">Glycosidase</keyword>